<evidence type="ECO:0000313" key="3">
    <source>
        <dbReference type="Proteomes" id="UP001500842"/>
    </source>
</evidence>
<dbReference type="InterPro" id="IPR016024">
    <property type="entry name" value="ARM-type_fold"/>
</dbReference>
<sequence length="400" mass="43436">MMAWTPGMRDRAIEGLSVLARREKWRTSDYGDRIISRVQAALTDENPVVRMHAAEAFTGLHADATSEARVAGLRELLITEPDVMVSTVLLNLLGREAHASPGAVDATLEALAGLRSGADQSSEPQELTDEAEKRSAVDRVEDERNNRKVDIVTFLALTHETPYALSTLNQWASEPAKHNELSHAIPFIRDYLAPGAEPRLQQRTFEFVTTASTSALEYWTATGGAMVDTSELTPLELSELENVLRVLDATADQIYFASGAFESKRGNFSEDDVQQGRATAADIARFAGLATPTLLICAASKAAPVIHHVVEALVYLAQVDEKRSLKALAEAVTAHSNYAYDSLASGVVVPYLTRLVAEQRDLVLFDAEGVDAFKTLLAAFAGAGNEDALELAFTFADVFR</sequence>
<comment type="caution">
    <text evidence="2">The sequence shown here is derived from an EMBL/GenBank/DDBJ whole genome shotgun (WGS) entry which is preliminary data.</text>
</comment>
<keyword evidence="3" id="KW-1185">Reference proteome</keyword>
<gene>
    <name evidence="2" type="ORF">GCM10009788_44650</name>
</gene>
<dbReference type="RefSeq" id="WP_141007245.1">
    <property type="nucleotide sequence ID" value="NZ_BAAAOR010000033.1"/>
</dbReference>
<accession>A0ABN2BE50</accession>
<dbReference type="Gene3D" id="1.25.10.10">
    <property type="entry name" value="Leucine-rich Repeat Variant"/>
    <property type="match status" value="1"/>
</dbReference>
<feature type="region of interest" description="Disordered" evidence="1">
    <location>
        <begin position="116"/>
        <end position="141"/>
    </location>
</feature>
<evidence type="ECO:0000256" key="1">
    <source>
        <dbReference type="SAM" id="MobiDB-lite"/>
    </source>
</evidence>
<dbReference type="InterPro" id="IPR011989">
    <property type="entry name" value="ARM-like"/>
</dbReference>
<evidence type="ECO:0008006" key="4">
    <source>
        <dbReference type="Google" id="ProtNLM"/>
    </source>
</evidence>
<evidence type="ECO:0000313" key="2">
    <source>
        <dbReference type="EMBL" id="GAA1537071.1"/>
    </source>
</evidence>
<proteinExistence type="predicted"/>
<reference evidence="2 3" key="1">
    <citation type="journal article" date="2019" name="Int. J. Syst. Evol. Microbiol.">
        <title>The Global Catalogue of Microorganisms (GCM) 10K type strain sequencing project: providing services to taxonomists for standard genome sequencing and annotation.</title>
        <authorList>
            <consortium name="The Broad Institute Genomics Platform"/>
            <consortium name="The Broad Institute Genome Sequencing Center for Infectious Disease"/>
            <person name="Wu L."/>
            <person name="Ma J."/>
        </authorList>
    </citation>
    <scope>NUCLEOTIDE SEQUENCE [LARGE SCALE GENOMIC DNA]</scope>
    <source>
        <strain evidence="2 3">JCM 14942</strain>
    </source>
</reference>
<dbReference type="Proteomes" id="UP001500842">
    <property type="component" value="Unassembled WGS sequence"/>
</dbReference>
<feature type="compositionally biased region" description="Basic and acidic residues" evidence="1">
    <location>
        <begin position="130"/>
        <end position="141"/>
    </location>
</feature>
<organism evidence="2 3">
    <name type="scientific">Nocardioides humi</name>
    <dbReference type="NCBI Taxonomy" id="449461"/>
    <lineage>
        <taxon>Bacteria</taxon>
        <taxon>Bacillati</taxon>
        <taxon>Actinomycetota</taxon>
        <taxon>Actinomycetes</taxon>
        <taxon>Propionibacteriales</taxon>
        <taxon>Nocardioidaceae</taxon>
        <taxon>Nocardioides</taxon>
    </lineage>
</organism>
<name>A0ABN2BE50_9ACTN</name>
<dbReference type="SUPFAM" id="SSF48371">
    <property type="entry name" value="ARM repeat"/>
    <property type="match status" value="1"/>
</dbReference>
<protein>
    <recommendedName>
        <fullName evidence="4">HEAT repeat domain-containing protein</fullName>
    </recommendedName>
</protein>
<dbReference type="EMBL" id="BAAAOR010000033">
    <property type="protein sequence ID" value="GAA1537071.1"/>
    <property type="molecule type" value="Genomic_DNA"/>
</dbReference>